<reference evidence="2" key="1">
    <citation type="journal article" date="2012" name="Am. J. Trop. Med. Hyg.">
        <title>An insight into the sialotranscriptome of Triatoma matogrossensis, a kissing bug associated with fogo selvagem in South America.</title>
        <authorList>
            <person name="Assumpcao T.C."/>
            <person name="Eaton D.P."/>
            <person name="Pham V.M."/>
            <person name="Francischetti I.M."/>
            <person name="Aoki V."/>
            <person name="Hans-Filho G."/>
            <person name="Rivitti E.A."/>
            <person name="Valenzuela J.G."/>
            <person name="Diaz L.A."/>
            <person name="Ribeiro J.M."/>
        </authorList>
    </citation>
    <scope>NUCLEOTIDE SEQUENCE</scope>
    <source>
        <tissue evidence="2">Salivary gland</tissue>
    </source>
</reference>
<organism evidence="2">
    <name type="scientific">Triatoma matogrossensis</name>
    <dbReference type="NCBI Taxonomy" id="162370"/>
    <lineage>
        <taxon>Eukaryota</taxon>
        <taxon>Metazoa</taxon>
        <taxon>Ecdysozoa</taxon>
        <taxon>Arthropoda</taxon>
        <taxon>Hexapoda</taxon>
        <taxon>Insecta</taxon>
        <taxon>Pterygota</taxon>
        <taxon>Neoptera</taxon>
        <taxon>Paraneoptera</taxon>
        <taxon>Hemiptera</taxon>
        <taxon>Heteroptera</taxon>
        <taxon>Panheteroptera</taxon>
        <taxon>Cimicomorpha</taxon>
        <taxon>Reduviidae</taxon>
        <taxon>Triatominae</taxon>
        <taxon>Triatoma</taxon>
    </lineage>
</organism>
<keyword evidence="1" id="KW-1133">Transmembrane helix</keyword>
<name>E2J7C7_9HEMI</name>
<keyword evidence="1" id="KW-0812">Transmembrane</keyword>
<dbReference type="EMBL" id="HP429345">
    <property type="protein sequence ID" value="ADN29845.1"/>
    <property type="molecule type" value="mRNA"/>
</dbReference>
<evidence type="ECO:0000256" key="1">
    <source>
        <dbReference type="SAM" id="Phobius"/>
    </source>
</evidence>
<protein>
    <submittedName>
        <fullName evidence="2">Hypothetical secreted peptide</fullName>
    </submittedName>
</protein>
<evidence type="ECO:0000313" key="2">
    <source>
        <dbReference type="EMBL" id="ADN29845.1"/>
    </source>
</evidence>
<accession>E2J7C7</accession>
<sequence length="66" mass="8234">MNFKFFKLNVYFLFLIVYITSDCLLIRYVTDFISTCRVYFIFFEVYSEILINLSFFFFFICCKIYF</sequence>
<dbReference type="AlphaFoldDB" id="E2J7C7"/>
<keyword evidence="1" id="KW-0472">Membrane</keyword>
<feature type="transmembrane region" description="Helical" evidence="1">
    <location>
        <begin position="6"/>
        <end position="26"/>
    </location>
</feature>
<feature type="transmembrane region" description="Helical" evidence="1">
    <location>
        <begin position="38"/>
        <end position="60"/>
    </location>
</feature>
<proteinExistence type="evidence at transcript level"/>